<dbReference type="GO" id="GO:0005829">
    <property type="term" value="C:cytosol"/>
    <property type="evidence" value="ECO:0007669"/>
    <property type="project" value="UniProtKB-ARBA"/>
</dbReference>
<evidence type="ECO:0000313" key="10">
    <source>
        <dbReference type="Proteomes" id="UP000245535"/>
    </source>
</evidence>
<dbReference type="GO" id="GO:0004222">
    <property type="term" value="F:metalloendopeptidase activity"/>
    <property type="evidence" value="ECO:0007669"/>
    <property type="project" value="InterPro"/>
</dbReference>
<keyword evidence="4 7" id="KW-0378">Hydrolase</keyword>
<feature type="domain" description="Peptidase M3A/M3B catalytic" evidence="8">
    <location>
        <begin position="241"/>
        <end position="689"/>
    </location>
</feature>
<keyword evidence="3 7" id="KW-0479">Metal-binding</keyword>
<comment type="similarity">
    <text evidence="1 7">Belongs to the peptidase M3 family.</text>
</comment>
<dbReference type="InterPro" id="IPR024077">
    <property type="entry name" value="Neurolysin/TOP_dom2"/>
</dbReference>
<dbReference type="Proteomes" id="UP000245535">
    <property type="component" value="Unassembled WGS sequence"/>
</dbReference>
<proteinExistence type="inferred from homology"/>
<dbReference type="InterPro" id="IPR034005">
    <property type="entry name" value="M3A_DCP"/>
</dbReference>
<dbReference type="FunFam" id="3.40.390.10:FF:000009">
    <property type="entry name" value="Oligopeptidase A"/>
    <property type="match status" value="1"/>
</dbReference>
<dbReference type="Gene3D" id="1.10.1370.10">
    <property type="entry name" value="Neurolysin, domain 3"/>
    <property type="match status" value="1"/>
</dbReference>
<dbReference type="GO" id="GO:0046872">
    <property type="term" value="F:metal ion binding"/>
    <property type="evidence" value="ECO:0007669"/>
    <property type="project" value="UniProtKB-UniRule"/>
</dbReference>
<evidence type="ECO:0000256" key="3">
    <source>
        <dbReference type="ARBA" id="ARBA00022723"/>
    </source>
</evidence>
<keyword evidence="6 7" id="KW-0482">Metalloprotease</keyword>
<evidence type="ECO:0000313" key="9">
    <source>
        <dbReference type="EMBL" id="PWJ44120.1"/>
    </source>
</evidence>
<keyword evidence="5 7" id="KW-0862">Zinc</keyword>
<name>A0A315ZG66_SEDFL</name>
<dbReference type="SUPFAM" id="SSF55486">
    <property type="entry name" value="Metalloproteases ('zincins'), catalytic domain"/>
    <property type="match status" value="1"/>
</dbReference>
<keyword evidence="2 7" id="KW-0645">Protease</keyword>
<keyword evidence="10" id="KW-1185">Reference proteome</keyword>
<dbReference type="InterPro" id="IPR024079">
    <property type="entry name" value="MetalloPept_cat_dom_sf"/>
</dbReference>
<dbReference type="GO" id="GO:0006508">
    <property type="term" value="P:proteolysis"/>
    <property type="evidence" value="ECO:0007669"/>
    <property type="project" value="UniProtKB-KW"/>
</dbReference>
<accession>A0A315ZG66</accession>
<dbReference type="Pfam" id="PF01432">
    <property type="entry name" value="Peptidase_M3"/>
    <property type="match status" value="1"/>
</dbReference>
<comment type="cofactor">
    <cofactor evidence="7">
        <name>Zn(2+)</name>
        <dbReference type="ChEBI" id="CHEBI:29105"/>
    </cofactor>
    <text evidence="7">Binds 1 zinc ion.</text>
</comment>
<dbReference type="PANTHER" id="PTHR43660">
    <property type="entry name" value="DIPEPTIDYL CARBOXYPEPTIDASE"/>
    <property type="match status" value="1"/>
</dbReference>
<dbReference type="InterPro" id="IPR024080">
    <property type="entry name" value="Neurolysin/TOP_N"/>
</dbReference>
<evidence type="ECO:0000256" key="4">
    <source>
        <dbReference type="ARBA" id="ARBA00022801"/>
    </source>
</evidence>
<protein>
    <submittedName>
        <fullName evidence="9">Peptidyl-dipeptidase Dcp</fullName>
    </submittedName>
</protein>
<dbReference type="AlphaFoldDB" id="A0A315ZG66"/>
<comment type="caution">
    <text evidence="9">The sequence shown here is derived from an EMBL/GenBank/DDBJ whole genome shotgun (WGS) entry which is preliminary data.</text>
</comment>
<dbReference type="InterPro" id="IPR045090">
    <property type="entry name" value="Pept_M3A_M3B"/>
</dbReference>
<reference evidence="9 10" key="1">
    <citation type="submission" date="2018-03" db="EMBL/GenBank/DDBJ databases">
        <title>Genomic Encyclopedia of Archaeal and Bacterial Type Strains, Phase II (KMG-II): from individual species to whole genera.</title>
        <authorList>
            <person name="Goeker M."/>
        </authorList>
    </citation>
    <scope>NUCLEOTIDE SEQUENCE [LARGE SCALE GENOMIC DNA]</scope>
    <source>
        <strain evidence="9 10">DSM 28229</strain>
    </source>
</reference>
<dbReference type="EMBL" id="QGDO01000001">
    <property type="protein sequence ID" value="PWJ44120.1"/>
    <property type="molecule type" value="Genomic_DNA"/>
</dbReference>
<organism evidence="9 10">
    <name type="scientific">Sediminitomix flava</name>
    <dbReference type="NCBI Taxonomy" id="379075"/>
    <lineage>
        <taxon>Bacteria</taxon>
        <taxon>Pseudomonadati</taxon>
        <taxon>Bacteroidota</taxon>
        <taxon>Cytophagia</taxon>
        <taxon>Cytophagales</taxon>
        <taxon>Flammeovirgaceae</taxon>
        <taxon>Sediminitomix</taxon>
    </lineage>
</organism>
<dbReference type="GO" id="GO:0004180">
    <property type="term" value="F:carboxypeptidase activity"/>
    <property type="evidence" value="ECO:0007669"/>
    <property type="project" value="TreeGrafter"/>
</dbReference>
<sequence length="692" mass="79066">MINNFRLKLKEQKYMNPLLAEQLNTPFSTIPFDQIKNEHFLPAVKEGIALAKAEYKAISTSTEAPTFENTILAMDKSGVILDRVTSTLFNLNSAETNDEIQKICKDASPLLSEFRTDILFDKGLFNKVKAVYEQRSSLNLSAEQLTLLEKNYRSYKRNGAELPEEKQARIKEISKRLSELSLTFGEHVLAETNKFELVLENEADLDGIPESIREMASMTAQQKGKEGKWVFTLDYPSYVPFMTYASNKALREEMFKAFSSRAFKGDELDNKDIIKELVSLRNEHAQILGYETYAHYVLEERMAGSPDKVFEFLGELRDYGLPAGKEDVKQVTDFAKQLDGTESLARWDYAFYQEKLKKEKFAIDDDLLRPYFKLENVVEGVFTVSEKLFGLSFKENKDIPVYHEEVTAYEVYENGKLKAIFYADFFPREGKRGGAWMTSYQSQYNYSEEENGVPHVSIVCNFTKPTTTKPSLLTFNEVTTLFHEFGHALHGMLANTVYKSLSGTSVYWDFVELPSQIFENWAYEKECLDLFAKHYETGELIPEDYVQKIKDSMTFQEGYQTARQLSFGLLDMDYHSLKDGVVEDVAVFEQGSMNSTLLLPSVDGSNMSCAFSHIFQGGYASGYYSYKWAEVLDADAFELFKQNGIFDKATAESFKENILSKGGSEHPMTLYKRFRGAEPDPKALLRRAGLLK</sequence>
<evidence type="ECO:0000256" key="5">
    <source>
        <dbReference type="ARBA" id="ARBA00022833"/>
    </source>
</evidence>
<evidence type="ECO:0000259" key="8">
    <source>
        <dbReference type="Pfam" id="PF01432"/>
    </source>
</evidence>
<dbReference type="PANTHER" id="PTHR43660:SF1">
    <property type="entry name" value="DIPEPTIDYL CARBOXYPEPTIDASE"/>
    <property type="match status" value="1"/>
</dbReference>
<evidence type="ECO:0000256" key="2">
    <source>
        <dbReference type="ARBA" id="ARBA00022670"/>
    </source>
</evidence>
<evidence type="ECO:0000256" key="7">
    <source>
        <dbReference type="RuleBase" id="RU003435"/>
    </source>
</evidence>
<evidence type="ECO:0000256" key="1">
    <source>
        <dbReference type="ARBA" id="ARBA00006040"/>
    </source>
</evidence>
<dbReference type="InterPro" id="IPR001567">
    <property type="entry name" value="Pept_M3A_M3B_dom"/>
</dbReference>
<dbReference type="CDD" id="cd06456">
    <property type="entry name" value="M3A_DCP"/>
    <property type="match status" value="1"/>
</dbReference>
<dbReference type="Gene3D" id="1.20.1050.40">
    <property type="entry name" value="Endopeptidase. Chain P, domain 1"/>
    <property type="match status" value="1"/>
</dbReference>
<dbReference type="Gene3D" id="3.40.390.10">
    <property type="entry name" value="Collagenase (Catalytic Domain)"/>
    <property type="match status" value="1"/>
</dbReference>
<gene>
    <name evidence="9" type="ORF">BC781_101470</name>
</gene>
<evidence type="ECO:0000256" key="6">
    <source>
        <dbReference type="ARBA" id="ARBA00023049"/>
    </source>
</evidence>